<dbReference type="InterPro" id="IPR013785">
    <property type="entry name" value="Aldolase_TIM"/>
</dbReference>
<feature type="domain" description="Glycosyl-hydrolase 97 C-terminal oligomerisation" evidence="6">
    <location>
        <begin position="548"/>
        <end position="645"/>
    </location>
</feature>
<feature type="domain" description="Glycosyl-hydrolase 97 N-terminal" evidence="5">
    <location>
        <begin position="40"/>
        <end position="276"/>
    </location>
</feature>
<proteinExistence type="predicted"/>
<dbReference type="AlphaFoldDB" id="A0A399T398"/>
<comment type="caution">
    <text evidence="7">The sequence shown here is derived from an EMBL/GenBank/DDBJ whole genome shotgun (WGS) entry which is preliminary data.</text>
</comment>
<sequence>MNYKPEQKLIKPKENNYEICFFAVLTMLSFMVQAKDYNLLSPDGNVETLISLDHGKPVYTVVVGDRTPIQNAALGLKLDPAYQGGFNVVDTQNRKVDETYEMTWWKNRLIRNQYNEMRLFLEEAEGNRKQLTIEFRAYNDGIAFRYAFPEQENLKEFVIEEDFSEFAFTDDYTWWSANGERDNLGPLSINAAKDPGFAPMVLECANDLYFGIHEAAISDFANFKIKRAGKANAFQCDLQGPSNAKTGMHTSWRVIMIGKQPGDLVESNLLQNLNPPCEIEDTSWIKPGLSMWDWRVWGFTAPDGFVYGLNTISHKRFIDFAAENNVDYLLMDADWYGPEFSEKSDPTQSAGEIDIVENFRYAKTKGVGIILYLNDVGANKFGLERVLKQSHDWGASGVKYGFMTGTGQAKVLQTRRVVELCAKYKLTVNFHDTPIPPNGDDRTWPNVLTREYCHSQADAKYSYYPETAVSAAFINMLAGPLDMCSGWYGFEGNEVRPKVFRFIPGTVTAENAKLVVFHSGISVLADSPENYKEKADLFDFVTNLPKRYDEYKVIDGHIESHITVARRAGENWYLGSLTTREPRTLNLKLDFLKPGVQYQAFLYEDAPETHFITNREDYQIRLLQVDAESTLTIKVAPGGGAAVRLISF</sequence>
<dbReference type="Gene3D" id="3.20.20.70">
    <property type="entry name" value="Aldolase class I"/>
    <property type="match status" value="1"/>
</dbReference>
<evidence type="ECO:0000259" key="4">
    <source>
        <dbReference type="Pfam" id="PF10566"/>
    </source>
</evidence>
<evidence type="ECO:0000256" key="3">
    <source>
        <dbReference type="ARBA" id="ARBA00022837"/>
    </source>
</evidence>
<dbReference type="InterPro" id="IPR052720">
    <property type="entry name" value="Glycosyl_hydrolase_97"/>
</dbReference>
<reference evidence="7 8" key="1">
    <citation type="submission" date="2018-08" db="EMBL/GenBank/DDBJ databases">
        <title>Pallidiluteibacterium maritimus gen. nov., sp. nov., isolated from coastal sediment.</title>
        <authorList>
            <person name="Zhou L.Y."/>
        </authorList>
    </citation>
    <scope>NUCLEOTIDE SEQUENCE [LARGE SCALE GENOMIC DNA]</scope>
    <source>
        <strain evidence="7 8">XSD2</strain>
    </source>
</reference>
<name>A0A399T398_9BACT</name>
<dbReference type="Gene3D" id="2.70.98.10">
    <property type="match status" value="1"/>
</dbReference>
<dbReference type="InterPro" id="IPR017853">
    <property type="entry name" value="GH"/>
</dbReference>
<evidence type="ECO:0000256" key="1">
    <source>
        <dbReference type="ARBA" id="ARBA00001913"/>
    </source>
</evidence>
<evidence type="ECO:0000259" key="6">
    <source>
        <dbReference type="Pfam" id="PF14509"/>
    </source>
</evidence>
<dbReference type="SUPFAM" id="SSF51445">
    <property type="entry name" value="(Trans)glycosidases"/>
    <property type="match status" value="1"/>
</dbReference>
<comment type="subunit">
    <text evidence="2">Monomer.</text>
</comment>
<gene>
    <name evidence="7" type="ORF">D1614_02525</name>
</gene>
<dbReference type="Pfam" id="PF14509">
    <property type="entry name" value="GH97_C"/>
    <property type="match status" value="1"/>
</dbReference>
<dbReference type="Pfam" id="PF14508">
    <property type="entry name" value="GH97_N"/>
    <property type="match status" value="1"/>
</dbReference>
<dbReference type="OrthoDB" id="1109141at2"/>
<evidence type="ECO:0000256" key="2">
    <source>
        <dbReference type="ARBA" id="ARBA00011245"/>
    </source>
</evidence>
<evidence type="ECO:0000313" key="7">
    <source>
        <dbReference type="EMBL" id="RIJ50816.1"/>
    </source>
</evidence>
<dbReference type="PANTHER" id="PTHR35803">
    <property type="entry name" value="GLUCAN 1,4-ALPHA-GLUCOSIDASE SUSB-RELATED"/>
    <property type="match status" value="1"/>
</dbReference>
<accession>A0A399T398</accession>
<keyword evidence="8" id="KW-1185">Reference proteome</keyword>
<evidence type="ECO:0000259" key="5">
    <source>
        <dbReference type="Pfam" id="PF14508"/>
    </source>
</evidence>
<dbReference type="EMBL" id="QWGR01000001">
    <property type="protein sequence ID" value="RIJ50816.1"/>
    <property type="molecule type" value="Genomic_DNA"/>
</dbReference>
<feature type="domain" description="Glycosyl-hydrolase 97 catalytic" evidence="4">
    <location>
        <begin position="301"/>
        <end position="451"/>
    </location>
</feature>
<dbReference type="Proteomes" id="UP000265926">
    <property type="component" value="Unassembled WGS sequence"/>
</dbReference>
<dbReference type="InterPro" id="IPR019563">
    <property type="entry name" value="GH97_catalytic"/>
</dbReference>
<comment type="cofactor">
    <cofactor evidence="1">
        <name>Ca(2+)</name>
        <dbReference type="ChEBI" id="CHEBI:29108"/>
    </cofactor>
</comment>
<dbReference type="GO" id="GO:0030246">
    <property type="term" value="F:carbohydrate binding"/>
    <property type="evidence" value="ECO:0007669"/>
    <property type="project" value="InterPro"/>
</dbReference>
<protein>
    <submittedName>
        <fullName evidence="7">Alpha-glucosidase</fullName>
    </submittedName>
</protein>
<dbReference type="Pfam" id="PF10566">
    <property type="entry name" value="Glyco_hydro_97"/>
    <property type="match status" value="1"/>
</dbReference>
<dbReference type="InterPro" id="IPR029483">
    <property type="entry name" value="GH97_C"/>
</dbReference>
<organism evidence="7 8">
    <name type="scientific">Maribellus luteus</name>
    <dbReference type="NCBI Taxonomy" id="2305463"/>
    <lineage>
        <taxon>Bacteria</taxon>
        <taxon>Pseudomonadati</taxon>
        <taxon>Bacteroidota</taxon>
        <taxon>Bacteroidia</taxon>
        <taxon>Marinilabiliales</taxon>
        <taxon>Prolixibacteraceae</taxon>
        <taxon>Maribellus</taxon>
    </lineage>
</organism>
<dbReference type="InterPro" id="IPR014718">
    <property type="entry name" value="GH-type_carb-bd"/>
</dbReference>
<dbReference type="RefSeq" id="WP_119436284.1">
    <property type="nucleotide sequence ID" value="NZ_QWGR01000001.1"/>
</dbReference>
<keyword evidence="3" id="KW-0106">Calcium</keyword>
<evidence type="ECO:0000313" key="8">
    <source>
        <dbReference type="Proteomes" id="UP000265926"/>
    </source>
</evidence>
<dbReference type="InterPro" id="IPR029486">
    <property type="entry name" value="GH97_N"/>
</dbReference>